<keyword evidence="5" id="KW-0804">Transcription</keyword>
<dbReference type="SMART" id="SM00989">
    <property type="entry name" value="V4R"/>
    <property type="match status" value="1"/>
</dbReference>
<dbReference type="STRING" id="1265313.HRUBRA_00509"/>
<dbReference type="SUPFAM" id="SSF46689">
    <property type="entry name" value="Homeodomain-like"/>
    <property type="match status" value="1"/>
</dbReference>
<dbReference type="PRINTS" id="PR01590">
    <property type="entry name" value="HTHFIS"/>
</dbReference>
<dbReference type="RefSeq" id="WP_236629879.1">
    <property type="nucleotide sequence ID" value="NZ_KN234800.1"/>
</dbReference>
<dbReference type="AlphaFoldDB" id="A0A095XYN2"/>
<evidence type="ECO:0000256" key="5">
    <source>
        <dbReference type="ARBA" id="ARBA00023163"/>
    </source>
</evidence>
<sequence>MNDDGPRLPEMQDLWNLLRFEAQEGRIWLDEERVVLLRSSELRGLRRELIDALGMQRAKGLLTRMGYISGKMDAERARRLRPEASLFDVFSVGPQSHMVTGQVKVIPLKLDWNEAENYFHAIFDWENSFEAEIFLSEFGSGFEPVCWAQLGYASGFTTQFMGRQIYFKETCCTACGHQTCRIEGRLVEDWEDAEDAFRHYQPDRIADQLFELQEQMAELRSRVDAEEHFGQLVGSSPRFLEVRDLLSRAARSKVTVLLLGETGVGKDMFARALHEASDRADKPFVAVNCAAIPRDLIEAELFGVERGAFTGAEKTREGRFERADTGTLFLDEVGELSLHAQAALLRVLQEGELERVGGSEVRRVDVRLIAATNEDLDQAVREGRFRQDLLYRLNVYSATVPPLRERIEDLPDLVSHFLDKYGTLHGKSGLSITDRAMALLREYDWPGNIRELANVIERGVILSDPGGQIEAASLFPGVGSGPGASALASGERTLPALAASVLEAGHPLEAVESQLIDAALARSGNKVSGAARLLGLTRAQLDYRLKKRRDAEDSSNNEPPG</sequence>
<dbReference type="EMBL" id="AUVB01000014">
    <property type="protein sequence ID" value="KGE04876.1"/>
    <property type="molecule type" value="Genomic_DNA"/>
</dbReference>
<dbReference type="InterPro" id="IPR025944">
    <property type="entry name" value="Sigma_54_int_dom_CS"/>
</dbReference>
<dbReference type="GO" id="GO:0005524">
    <property type="term" value="F:ATP binding"/>
    <property type="evidence" value="ECO:0007669"/>
    <property type="project" value="UniProtKB-KW"/>
</dbReference>
<dbReference type="GO" id="GO:0006355">
    <property type="term" value="P:regulation of DNA-templated transcription"/>
    <property type="evidence" value="ECO:0007669"/>
    <property type="project" value="InterPro"/>
</dbReference>
<keyword evidence="8" id="KW-1185">Reference proteome</keyword>
<feature type="domain" description="Sigma-54 factor interaction" evidence="6">
    <location>
        <begin position="232"/>
        <end position="461"/>
    </location>
</feature>
<evidence type="ECO:0000256" key="1">
    <source>
        <dbReference type="ARBA" id="ARBA00022741"/>
    </source>
</evidence>
<keyword evidence="4" id="KW-0238">DNA-binding</keyword>
<dbReference type="Pfam" id="PF02954">
    <property type="entry name" value="HTH_8"/>
    <property type="match status" value="1"/>
</dbReference>
<dbReference type="PROSITE" id="PS00675">
    <property type="entry name" value="SIGMA54_INTERACT_1"/>
    <property type="match status" value="1"/>
</dbReference>
<keyword evidence="3" id="KW-0805">Transcription regulation</keyword>
<dbReference type="InterPro" id="IPR027417">
    <property type="entry name" value="P-loop_NTPase"/>
</dbReference>
<dbReference type="Pfam" id="PF00158">
    <property type="entry name" value="Sigma54_activat"/>
    <property type="match status" value="1"/>
</dbReference>
<keyword evidence="1" id="KW-0547">Nucleotide-binding</keyword>
<proteinExistence type="predicted"/>
<dbReference type="SMART" id="SM00382">
    <property type="entry name" value="AAA"/>
    <property type="match status" value="1"/>
</dbReference>
<dbReference type="InterPro" id="IPR024096">
    <property type="entry name" value="NO_sig/Golgi_transp_ligand-bd"/>
</dbReference>
<dbReference type="InterPro" id="IPR002078">
    <property type="entry name" value="Sigma_54_int"/>
</dbReference>
<name>A0A095XYN2_9GAMM</name>
<dbReference type="InterPro" id="IPR009057">
    <property type="entry name" value="Homeodomain-like_sf"/>
</dbReference>
<dbReference type="Pfam" id="PF25601">
    <property type="entry name" value="AAA_lid_14"/>
    <property type="match status" value="1"/>
</dbReference>
<evidence type="ECO:0000259" key="6">
    <source>
        <dbReference type="PROSITE" id="PS50045"/>
    </source>
</evidence>
<dbReference type="InterPro" id="IPR025943">
    <property type="entry name" value="Sigma_54_int_dom_ATP-bd_2"/>
</dbReference>
<reference evidence="7 8" key="1">
    <citation type="journal article" date="2014" name="Genome Announc.">
        <title>Genome Sequence of Gammaproteobacterial Pseudohaliea rubra Type Strain DSM 19751, Isolated from Coastal Seawater of the Mediterranean Sea.</title>
        <authorList>
            <person name="Spring S."/>
            <person name="Fiebig A."/>
            <person name="Riedel T."/>
            <person name="Goker M."/>
            <person name="Klenk H.P."/>
        </authorList>
    </citation>
    <scope>NUCLEOTIDE SEQUENCE [LARGE SCALE GENOMIC DNA]</scope>
    <source>
        <strain evidence="7 8">DSM 19751</strain>
    </source>
</reference>
<dbReference type="PROSITE" id="PS50045">
    <property type="entry name" value="SIGMA54_INTERACT_4"/>
    <property type="match status" value="1"/>
</dbReference>
<dbReference type="PANTHER" id="PTHR32071:SF99">
    <property type="entry name" value="TRANSCRIPTIONAL REGULATORY PROTEIN"/>
    <property type="match status" value="1"/>
</dbReference>
<keyword evidence="2" id="KW-0067">ATP-binding</keyword>
<dbReference type="Pfam" id="PF06505">
    <property type="entry name" value="XylR_N"/>
    <property type="match status" value="1"/>
</dbReference>
<dbReference type="Gene3D" id="3.40.50.300">
    <property type="entry name" value="P-loop containing nucleotide triphosphate hydrolases"/>
    <property type="match status" value="1"/>
</dbReference>
<dbReference type="Gene3D" id="1.10.10.60">
    <property type="entry name" value="Homeodomain-like"/>
    <property type="match status" value="1"/>
</dbReference>
<comment type="caution">
    <text evidence="7">The sequence shown here is derived from an EMBL/GenBank/DDBJ whole genome shotgun (WGS) entry which is preliminary data.</text>
</comment>
<dbReference type="GO" id="GO:0043565">
    <property type="term" value="F:sequence-specific DNA binding"/>
    <property type="evidence" value="ECO:0007669"/>
    <property type="project" value="InterPro"/>
</dbReference>
<evidence type="ECO:0000313" key="8">
    <source>
        <dbReference type="Proteomes" id="UP000029640"/>
    </source>
</evidence>
<dbReference type="CDD" id="cd00009">
    <property type="entry name" value="AAA"/>
    <property type="match status" value="1"/>
</dbReference>
<evidence type="ECO:0000313" key="7">
    <source>
        <dbReference type="EMBL" id="KGE04876.1"/>
    </source>
</evidence>
<evidence type="ECO:0000256" key="2">
    <source>
        <dbReference type="ARBA" id="ARBA00022840"/>
    </source>
</evidence>
<dbReference type="PATRIC" id="fig|1265313.6.peg.506"/>
<dbReference type="InterPro" id="IPR004096">
    <property type="entry name" value="V4R"/>
</dbReference>
<dbReference type="InterPro" id="IPR003593">
    <property type="entry name" value="AAA+_ATPase"/>
</dbReference>
<dbReference type="Proteomes" id="UP000029640">
    <property type="component" value="Unassembled WGS sequence"/>
</dbReference>
<evidence type="ECO:0000256" key="4">
    <source>
        <dbReference type="ARBA" id="ARBA00023125"/>
    </source>
</evidence>
<dbReference type="InterPro" id="IPR002197">
    <property type="entry name" value="HTH_Fis"/>
</dbReference>
<dbReference type="PANTHER" id="PTHR32071">
    <property type="entry name" value="TRANSCRIPTIONAL REGULATORY PROTEIN"/>
    <property type="match status" value="1"/>
</dbReference>
<dbReference type="eggNOG" id="COG3829">
    <property type="taxonomic scope" value="Bacteria"/>
</dbReference>
<accession>A0A095XYN2</accession>
<evidence type="ECO:0000256" key="3">
    <source>
        <dbReference type="ARBA" id="ARBA00023015"/>
    </source>
</evidence>
<dbReference type="Gene3D" id="3.30.1380.20">
    <property type="entry name" value="Trafficking protein particle complex subunit 3"/>
    <property type="match status" value="1"/>
</dbReference>
<protein>
    <submittedName>
        <fullName evidence="7">Positive regulator of phenol hydroxylase, DmpR</fullName>
    </submittedName>
</protein>
<dbReference type="PROSITE" id="PS00676">
    <property type="entry name" value="SIGMA54_INTERACT_2"/>
    <property type="match status" value="1"/>
</dbReference>
<dbReference type="Gene3D" id="1.10.8.60">
    <property type="match status" value="1"/>
</dbReference>
<organism evidence="7 8">
    <name type="scientific">Pseudohaliea rubra DSM 19751</name>
    <dbReference type="NCBI Taxonomy" id="1265313"/>
    <lineage>
        <taxon>Bacteria</taxon>
        <taxon>Pseudomonadati</taxon>
        <taxon>Pseudomonadota</taxon>
        <taxon>Gammaproteobacteria</taxon>
        <taxon>Cellvibrionales</taxon>
        <taxon>Halieaceae</taxon>
        <taxon>Pseudohaliea</taxon>
    </lineage>
</organism>
<gene>
    <name evidence="7" type="ORF">HRUBRA_00509</name>
</gene>
<dbReference type="InterPro" id="IPR058031">
    <property type="entry name" value="AAA_lid_NorR"/>
</dbReference>
<dbReference type="InterPro" id="IPR010523">
    <property type="entry name" value="XylR_N"/>
</dbReference>
<dbReference type="Pfam" id="PF02830">
    <property type="entry name" value="V4R"/>
    <property type="match status" value="1"/>
</dbReference>
<dbReference type="SUPFAM" id="SSF52540">
    <property type="entry name" value="P-loop containing nucleoside triphosphate hydrolases"/>
    <property type="match status" value="1"/>
</dbReference>
<dbReference type="HOGENOM" id="CLU_000445_119_2_6"/>
<dbReference type="InterPro" id="IPR025662">
    <property type="entry name" value="Sigma_54_int_dom_ATP-bd_1"/>
</dbReference>
<dbReference type="PROSITE" id="PS00688">
    <property type="entry name" value="SIGMA54_INTERACT_3"/>
    <property type="match status" value="1"/>
</dbReference>
<dbReference type="FunFam" id="3.40.50.300:FF:000006">
    <property type="entry name" value="DNA-binding transcriptional regulator NtrC"/>
    <property type="match status" value="1"/>
</dbReference>
<dbReference type="SUPFAM" id="SSF111126">
    <property type="entry name" value="Ligand-binding domain in the NO signalling and Golgi transport"/>
    <property type="match status" value="1"/>
</dbReference>